<dbReference type="InterPro" id="IPR012340">
    <property type="entry name" value="NA-bd_OB-fold"/>
</dbReference>
<dbReference type="NCBIfam" id="TIGR00621">
    <property type="entry name" value="ssb"/>
    <property type="match status" value="1"/>
</dbReference>
<dbReference type="OrthoDB" id="4427276at2"/>
<proteinExistence type="predicted"/>
<dbReference type="RefSeq" id="WP_034722720.1">
    <property type="nucleotide sequence ID" value="NZ_AWQS01000467.1"/>
</dbReference>
<accession>W9GG19</accession>
<evidence type="ECO:0000313" key="5">
    <source>
        <dbReference type="Proteomes" id="UP000019494"/>
    </source>
</evidence>
<gene>
    <name evidence="4" type="ORF">N864_12295</name>
</gene>
<dbReference type="GO" id="GO:0003697">
    <property type="term" value="F:single-stranded DNA binding"/>
    <property type="evidence" value="ECO:0007669"/>
    <property type="project" value="InterPro"/>
</dbReference>
<dbReference type="GO" id="GO:0006260">
    <property type="term" value="P:DNA replication"/>
    <property type="evidence" value="ECO:0007669"/>
    <property type="project" value="InterPro"/>
</dbReference>
<evidence type="ECO:0000313" key="4">
    <source>
        <dbReference type="EMBL" id="EWT03783.1"/>
    </source>
</evidence>
<dbReference type="PANTHER" id="PTHR10302">
    <property type="entry name" value="SINGLE-STRANDED DNA-BINDING PROTEIN"/>
    <property type="match status" value="1"/>
</dbReference>
<name>W9GG19_9MICO</name>
<keyword evidence="5" id="KW-1185">Reference proteome</keyword>
<dbReference type="GO" id="GO:0009295">
    <property type="term" value="C:nucleoid"/>
    <property type="evidence" value="ECO:0007669"/>
    <property type="project" value="TreeGrafter"/>
</dbReference>
<comment type="caution">
    <text evidence="4">The sequence shown here is derived from an EMBL/GenBank/DDBJ whole genome shotgun (WGS) entry which is preliminary data.</text>
</comment>
<dbReference type="Gene3D" id="2.40.50.140">
    <property type="entry name" value="Nucleic acid-binding proteins"/>
    <property type="match status" value="1"/>
</dbReference>
<dbReference type="PANTHER" id="PTHR10302:SF27">
    <property type="entry name" value="SINGLE-STRANDED DNA-BINDING PROTEIN"/>
    <property type="match status" value="1"/>
</dbReference>
<dbReference type="InterPro" id="IPR011344">
    <property type="entry name" value="ssDNA-bd"/>
</dbReference>
<dbReference type="PROSITE" id="PS50935">
    <property type="entry name" value="SSB"/>
    <property type="match status" value="1"/>
</dbReference>
<evidence type="ECO:0000256" key="1">
    <source>
        <dbReference type="ARBA" id="ARBA00023125"/>
    </source>
</evidence>
<reference evidence="5" key="1">
    <citation type="submission" date="2013-08" db="EMBL/GenBank/DDBJ databases">
        <title>Intrasporangium oryzae NRRL B-24470.</title>
        <authorList>
            <person name="Liu H."/>
            <person name="Wang G."/>
        </authorList>
    </citation>
    <scope>NUCLEOTIDE SEQUENCE [LARGE SCALE GENOMIC DNA]</scope>
    <source>
        <strain evidence="5">Q5-1</strain>
    </source>
</reference>
<evidence type="ECO:0000256" key="3">
    <source>
        <dbReference type="RuleBase" id="RU000524"/>
    </source>
</evidence>
<keyword evidence="1 2" id="KW-0238">DNA-binding</keyword>
<evidence type="ECO:0000256" key="2">
    <source>
        <dbReference type="PROSITE-ProRule" id="PRU00252"/>
    </source>
</evidence>
<dbReference type="AlphaFoldDB" id="W9GG19"/>
<dbReference type="Pfam" id="PF00436">
    <property type="entry name" value="SSB"/>
    <property type="match status" value="1"/>
</dbReference>
<dbReference type="SUPFAM" id="SSF50249">
    <property type="entry name" value="Nucleic acid-binding proteins"/>
    <property type="match status" value="1"/>
</dbReference>
<dbReference type="Proteomes" id="UP000019494">
    <property type="component" value="Unassembled WGS sequence"/>
</dbReference>
<dbReference type="PIRSF" id="PIRSF002070">
    <property type="entry name" value="SSB"/>
    <property type="match status" value="1"/>
</dbReference>
<sequence>MNEIKVTLHGNVVTDPTPRAGRNGSVFTTFRVATTPYRRTADGSYADLETSFYSVIAFDTVASNAAASLRKGQPVIIVGNLSNKSYVDKDGISRTSPEV</sequence>
<dbReference type="InterPro" id="IPR000424">
    <property type="entry name" value="Primosome_PriB/ssb"/>
</dbReference>
<protein>
    <recommendedName>
        <fullName evidence="3">Single-stranded DNA-binding protein</fullName>
    </recommendedName>
</protein>
<dbReference type="EMBL" id="AWQS01000467">
    <property type="protein sequence ID" value="EWT03783.1"/>
    <property type="molecule type" value="Genomic_DNA"/>
</dbReference>
<dbReference type="CDD" id="cd04496">
    <property type="entry name" value="SSB_OBF"/>
    <property type="match status" value="1"/>
</dbReference>
<feature type="non-terminal residue" evidence="4">
    <location>
        <position position="99"/>
    </location>
</feature>
<organism evidence="4 5">
    <name type="scientific">Intrasporangium chromatireducens Q5-1</name>
    <dbReference type="NCBI Taxonomy" id="584657"/>
    <lineage>
        <taxon>Bacteria</taxon>
        <taxon>Bacillati</taxon>
        <taxon>Actinomycetota</taxon>
        <taxon>Actinomycetes</taxon>
        <taxon>Micrococcales</taxon>
        <taxon>Intrasporangiaceae</taxon>
        <taxon>Intrasporangium</taxon>
    </lineage>
</organism>